<sequence length="349" mass="36843">MRWGSRSLSVLAAAALLAAVVFVGGCAGRAETTRGPAVERSGSLGSLHYRLRSQISPARVTLGDRAVWRLTAELSGAEAQPGAFSHGPADSSLEIVPLEPPSASRRESGARWSTALEVRGYDIGRMPLPIAWITATVAGTVDTLDFPPDTLYVDSLTAAITGSVEPDRGPLPTELRPADYAVAIAGALLAIAAILVALWLYRRARRRSRVAARVEDAPQPPEVTFLKSIESLRAEIGSLARDEFYEGLSLAIRVYVTAVTGVPALDRTTGELERELSTRGFDADAVGAIGAMLRRSDLAKFARHEDPLVEAREALDGAAALSGRLHPRVEGPAPGSTPPPAPAPPRAKG</sequence>
<feature type="transmembrane region" description="Helical" evidence="2">
    <location>
        <begin position="180"/>
        <end position="201"/>
    </location>
</feature>
<gene>
    <name evidence="3" type="ORF">E6K79_08470</name>
</gene>
<keyword evidence="2" id="KW-1133">Transmembrane helix</keyword>
<evidence type="ECO:0000313" key="4">
    <source>
        <dbReference type="Proteomes" id="UP000317691"/>
    </source>
</evidence>
<comment type="caution">
    <text evidence="3">The sequence shown here is derived from an EMBL/GenBank/DDBJ whole genome shotgun (WGS) entry which is preliminary data.</text>
</comment>
<dbReference type="AlphaFoldDB" id="A0A538TK71"/>
<accession>A0A538TK71</accession>
<evidence type="ECO:0008006" key="5">
    <source>
        <dbReference type="Google" id="ProtNLM"/>
    </source>
</evidence>
<dbReference type="PROSITE" id="PS51257">
    <property type="entry name" value="PROKAR_LIPOPROTEIN"/>
    <property type="match status" value="1"/>
</dbReference>
<evidence type="ECO:0000313" key="3">
    <source>
        <dbReference type="EMBL" id="TMQ64013.1"/>
    </source>
</evidence>
<organism evidence="3 4">
    <name type="scientific">Eiseniibacteriota bacterium</name>
    <dbReference type="NCBI Taxonomy" id="2212470"/>
    <lineage>
        <taxon>Bacteria</taxon>
        <taxon>Candidatus Eiseniibacteriota</taxon>
    </lineage>
</organism>
<dbReference type="Proteomes" id="UP000317691">
    <property type="component" value="Unassembled WGS sequence"/>
</dbReference>
<proteinExistence type="predicted"/>
<feature type="compositionally biased region" description="Pro residues" evidence="1">
    <location>
        <begin position="335"/>
        <end position="349"/>
    </location>
</feature>
<evidence type="ECO:0000256" key="2">
    <source>
        <dbReference type="SAM" id="Phobius"/>
    </source>
</evidence>
<name>A0A538TK71_UNCEI</name>
<evidence type="ECO:0000256" key="1">
    <source>
        <dbReference type="SAM" id="MobiDB-lite"/>
    </source>
</evidence>
<feature type="region of interest" description="Disordered" evidence="1">
    <location>
        <begin position="323"/>
        <end position="349"/>
    </location>
</feature>
<reference evidence="3 4" key="1">
    <citation type="journal article" date="2019" name="Nat. Microbiol.">
        <title>Mediterranean grassland soil C-N compound turnover is dependent on rainfall and depth, and is mediated by genomically divergent microorganisms.</title>
        <authorList>
            <person name="Diamond S."/>
            <person name="Andeer P.F."/>
            <person name="Li Z."/>
            <person name="Crits-Christoph A."/>
            <person name="Burstein D."/>
            <person name="Anantharaman K."/>
            <person name="Lane K.R."/>
            <person name="Thomas B.C."/>
            <person name="Pan C."/>
            <person name="Northen T.R."/>
            <person name="Banfield J.F."/>
        </authorList>
    </citation>
    <scope>NUCLEOTIDE SEQUENCE [LARGE SCALE GENOMIC DNA]</scope>
    <source>
        <strain evidence="3">WS_9</strain>
    </source>
</reference>
<dbReference type="EMBL" id="VBOZ01000028">
    <property type="protein sequence ID" value="TMQ64013.1"/>
    <property type="molecule type" value="Genomic_DNA"/>
</dbReference>
<keyword evidence="2" id="KW-0472">Membrane</keyword>
<keyword evidence="2" id="KW-0812">Transmembrane</keyword>
<protein>
    <recommendedName>
        <fullName evidence="5">Protein BatD</fullName>
    </recommendedName>
</protein>
<feature type="region of interest" description="Disordered" evidence="1">
    <location>
        <begin position="79"/>
        <end position="109"/>
    </location>
</feature>